<dbReference type="InterPro" id="IPR050204">
    <property type="entry name" value="AraC_XylS_family_regulators"/>
</dbReference>
<evidence type="ECO:0000259" key="4">
    <source>
        <dbReference type="PROSITE" id="PS01124"/>
    </source>
</evidence>
<dbReference type="InterPro" id="IPR009057">
    <property type="entry name" value="Homeodomain-like_sf"/>
</dbReference>
<dbReference type="AlphaFoldDB" id="A0A562PLR8"/>
<evidence type="ECO:0000256" key="1">
    <source>
        <dbReference type="ARBA" id="ARBA00023015"/>
    </source>
</evidence>
<keyword evidence="2 6" id="KW-0238">DNA-binding</keyword>
<dbReference type="InterPro" id="IPR035418">
    <property type="entry name" value="AraC-bd_2"/>
</dbReference>
<dbReference type="Pfam" id="PF12833">
    <property type="entry name" value="HTH_18"/>
    <property type="match status" value="1"/>
</dbReference>
<dbReference type="SMART" id="SM00342">
    <property type="entry name" value="HTH_ARAC"/>
    <property type="match status" value="1"/>
</dbReference>
<name>A0A562PLR8_9BURK</name>
<organism evidence="6 7">
    <name type="scientific">Pseudoduganella flava</name>
    <dbReference type="NCBI Taxonomy" id="871742"/>
    <lineage>
        <taxon>Bacteria</taxon>
        <taxon>Pseudomonadati</taxon>
        <taxon>Pseudomonadota</taxon>
        <taxon>Betaproteobacteria</taxon>
        <taxon>Burkholderiales</taxon>
        <taxon>Oxalobacteraceae</taxon>
        <taxon>Telluria group</taxon>
        <taxon>Pseudoduganella</taxon>
    </lineage>
</organism>
<dbReference type="PANTHER" id="PTHR46796:SF2">
    <property type="entry name" value="TRANSCRIPTIONAL REGULATORY PROTEIN"/>
    <property type="match status" value="1"/>
</dbReference>
<dbReference type="OrthoDB" id="9809338at2"/>
<keyword evidence="3" id="KW-0804">Transcription</keyword>
<reference evidence="5 8" key="3">
    <citation type="submission" date="2019-12" db="EMBL/GenBank/DDBJ databases">
        <title>Draft Genome Sequences of Six Type Strains of the Genus Massilia.</title>
        <authorList>
            <person name="Miess H."/>
            <person name="Frediansyah A."/>
            <person name="Goeker M."/>
            <person name="Gross H."/>
        </authorList>
    </citation>
    <scope>NUCLEOTIDE SEQUENCE [LARGE SCALE GENOMIC DNA]</scope>
    <source>
        <strain evidence="5 8">DSM 26639</strain>
    </source>
</reference>
<accession>A0A562PLR8</accession>
<dbReference type="InterPro" id="IPR018060">
    <property type="entry name" value="HTH_AraC"/>
</dbReference>
<feature type="domain" description="HTH araC/xylS-type" evidence="4">
    <location>
        <begin position="143"/>
        <end position="241"/>
    </location>
</feature>
<dbReference type="RefSeq" id="WP_145877603.1">
    <property type="nucleotide sequence ID" value="NZ_CP046904.1"/>
</dbReference>
<dbReference type="PROSITE" id="PS01124">
    <property type="entry name" value="HTH_ARAC_FAMILY_2"/>
    <property type="match status" value="1"/>
</dbReference>
<keyword evidence="1" id="KW-0805">Transcription regulation</keyword>
<dbReference type="Proteomes" id="UP000437862">
    <property type="component" value="Chromosome"/>
</dbReference>
<dbReference type="PANTHER" id="PTHR46796">
    <property type="entry name" value="HTH-TYPE TRANSCRIPTIONAL ACTIVATOR RHAS-RELATED"/>
    <property type="match status" value="1"/>
</dbReference>
<dbReference type="SUPFAM" id="SSF46689">
    <property type="entry name" value="Homeodomain-like"/>
    <property type="match status" value="2"/>
</dbReference>
<sequence length="249" mass="26519">MITQPFTDLHVRSYGAREAPDRHAFAQLVLPVSGAVVLEIEGREGRLDPLHGALVAPGAWHTQSGAAGNRSLIVDVDAAFIDAQRERLLERPFTALPPAARKLVDYMALMADAPATGGVLANWVPLLLDTLAASPVQPASRLAALRARVEAEPGLPWSTAAMAQAAGVSVSRLHALFRSELDTSPHAWLLALRLDRACAWLANTTRPIADVALAAGFSDQSALTRAMRDTLGVTPAAYRRAVQDSSKTL</sequence>
<reference evidence="6" key="2">
    <citation type="submission" date="2019-07" db="EMBL/GenBank/DDBJ databases">
        <authorList>
            <person name="Whitman W."/>
            <person name="Huntemann M."/>
            <person name="Clum A."/>
            <person name="Pillay M."/>
            <person name="Palaniappan K."/>
            <person name="Varghese N."/>
            <person name="Mikhailova N."/>
            <person name="Stamatis D."/>
            <person name="Reddy T."/>
            <person name="Daum C."/>
            <person name="Shapiro N."/>
            <person name="Ivanova N."/>
            <person name="Kyrpides N."/>
            <person name="Woyke T."/>
        </authorList>
    </citation>
    <scope>NUCLEOTIDE SEQUENCE</scope>
    <source>
        <strain evidence="6">CGMCC 1.10685</strain>
    </source>
</reference>
<evidence type="ECO:0000256" key="3">
    <source>
        <dbReference type="ARBA" id="ARBA00023163"/>
    </source>
</evidence>
<evidence type="ECO:0000313" key="5">
    <source>
        <dbReference type="EMBL" id="QGZ41041.1"/>
    </source>
</evidence>
<dbReference type="GO" id="GO:0003700">
    <property type="term" value="F:DNA-binding transcription factor activity"/>
    <property type="evidence" value="ECO:0007669"/>
    <property type="project" value="InterPro"/>
</dbReference>
<evidence type="ECO:0000313" key="7">
    <source>
        <dbReference type="Proteomes" id="UP000315112"/>
    </source>
</evidence>
<dbReference type="Pfam" id="PF14525">
    <property type="entry name" value="AraC_binding_2"/>
    <property type="match status" value="1"/>
</dbReference>
<protein>
    <submittedName>
        <fullName evidence="6">AraC-like DNA-binding protein</fullName>
    </submittedName>
    <submittedName>
        <fullName evidence="5">Helix-turn-helix domain-containing protein</fullName>
    </submittedName>
</protein>
<dbReference type="EMBL" id="VLKW01000007">
    <property type="protein sequence ID" value="TWI45263.1"/>
    <property type="molecule type" value="Genomic_DNA"/>
</dbReference>
<keyword evidence="8" id="KW-1185">Reference proteome</keyword>
<proteinExistence type="predicted"/>
<evidence type="ECO:0000313" key="6">
    <source>
        <dbReference type="EMBL" id="TWI45263.1"/>
    </source>
</evidence>
<dbReference type="GO" id="GO:0043565">
    <property type="term" value="F:sequence-specific DNA binding"/>
    <property type="evidence" value="ECO:0007669"/>
    <property type="project" value="InterPro"/>
</dbReference>
<evidence type="ECO:0000256" key="2">
    <source>
        <dbReference type="ARBA" id="ARBA00023125"/>
    </source>
</evidence>
<dbReference type="Proteomes" id="UP000315112">
    <property type="component" value="Unassembled WGS sequence"/>
</dbReference>
<evidence type="ECO:0000313" key="8">
    <source>
        <dbReference type="Proteomes" id="UP000437862"/>
    </source>
</evidence>
<reference evidence="6 7" key="1">
    <citation type="journal article" date="2015" name="Stand. Genomic Sci.">
        <title>Genomic Encyclopedia of Bacterial and Archaeal Type Strains, Phase III: the genomes of soil and plant-associated and newly described type strains.</title>
        <authorList>
            <person name="Whitman W.B."/>
            <person name="Woyke T."/>
            <person name="Klenk H.P."/>
            <person name="Zhou Y."/>
            <person name="Lilburn T.G."/>
            <person name="Beck B.J."/>
            <person name="De Vos P."/>
            <person name="Vandamme P."/>
            <person name="Eisen J.A."/>
            <person name="Garrity G."/>
            <person name="Hugenholtz P."/>
            <person name="Kyrpides N.C."/>
        </authorList>
    </citation>
    <scope>NUCLEOTIDE SEQUENCE [LARGE SCALE GENOMIC DNA]</scope>
    <source>
        <strain evidence="6 7">CGMCC 1.10685</strain>
    </source>
</reference>
<gene>
    <name evidence="5" type="ORF">GO485_19520</name>
    <name evidence="6" type="ORF">IP92_03639</name>
</gene>
<dbReference type="Gene3D" id="1.10.10.60">
    <property type="entry name" value="Homeodomain-like"/>
    <property type="match status" value="1"/>
</dbReference>
<dbReference type="EMBL" id="CP046904">
    <property type="protein sequence ID" value="QGZ41041.1"/>
    <property type="molecule type" value="Genomic_DNA"/>
</dbReference>